<evidence type="ECO:0000256" key="2">
    <source>
        <dbReference type="PIRSR" id="PIRSR601310-3"/>
    </source>
</evidence>
<dbReference type="SUPFAM" id="SSF54197">
    <property type="entry name" value="HIT-like"/>
    <property type="match status" value="1"/>
</dbReference>
<dbReference type="Proteomes" id="UP000196027">
    <property type="component" value="Chromosome"/>
</dbReference>
<dbReference type="PANTHER" id="PTHR46648">
    <property type="entry name" value="HIT FAMILY PROTEIN 1"/>
    <property type="match status" value="1"/>
</dbReference>
<dbReference type="PROSITE" id="PS51084">
    <property type="entry name" value="HIT_2"/>
    <property type="match status" value="1"/>
</dbReference>
<dbReference type="AlphaFoldDB" id="A0A1Y0I678"/>
<evidence type="ECO:0000313" key="6">
    <source>
        <dbReference type="Proteomes" id="UP000196027"/>
    </source>
</evidence>
<dbReference type="InterPro" id="IPR001310">
    <property type="entry name" value="Histidine_triad_HIT"/>
</dbReference>
<dbReference type="InterPro" id="IPR011146">
    <property type="entry name" value="HIT-like"/>
</dbReference>
<dbReference type="InterPro" id="IPR036265">
    <property type="entry name" value="HIT-like_sf"/>
</dbReference>
<accession>A0A1Y0I678</accession>
<sequence length="162" mass="17884">MSTPDHKIDDNCIFCQIAANKAPAAKVHEDQHCIAFMDLYPLGLGHVLVIPKTHAVKLEELDHITQSHLFKVANAVIDAQRKCGLGCQGTHLLVNDGKAAHQTVPHAHVHLIPRQKGDILKSTFRLVLHITGMFGLPANRKKLEAQASQINQHLNLEPTQNI</sequence>
<protein>
    <submittedName>
        <fullName evidence="5">Histidine triad domain-containing protein</fullName>
    </submittedName>
</protein>
<dbReference type="Pfam" id="PF01230">
    <property type="entry name" value="HIT"/>
    <property type="match status" value="1"/>
</dbReference>
<feature type="active site" description="Tele-AMP-histidine intermediate" evidence="1">
    <location>
        <position position="108"/>
    </location>
</feature>
<name>A0A1Y0I678_9GAMM</name>
<evidence type="ECO:0000259" key="4">
    <source>
        <dbReference type="PROSITE" id="PS51084"/>
    </source>
</evidence>
<feature type="domain" description="HIT" evidence="4">
    <location>
        <begin position="13"/>
        <end position="121"/>
    </location>
</feature>
<dbReference type="GO" id="GO:0009117">
    <property type="term" value="P:nucleotide metabolic process"/>
    <property type="evidence" value="ECO:0007669"/>
    <property type="project" value="TreeGrafter"/>
</dbReference>
<reference evidence="5 6" key="1">
    <citation type="submission" date="2017-05" db="EMBL/GenBank/DDBJ databases">
        <title>Genomic insights into alkan degradation activity of Oleiphilus messinensis.</title>
        <authorList>
            <person name="Kozyavkin S.A."/>
            <person name="Slesarev A.I."/>
            <person name="Golyshin P.N."/>
            <person name="Korzhenkov A."/>
            <person name="Golyshina O.N."/>
            <person name="Toshchakov S.V."/>
        </authorList>
    </citation>
    <scope>NUCLEOTIDE SEQUENCE [LARGE SCALE GENOMIC DNA]</scope>
    <source>
        <strain evidence="5 6">ME102</strain>
    </source>
</reference>
<feature type="short sequence motif" description="Histidine triad motif" evidence="2 3">
    <location>
        <begin position="106"/>
        <end position="110"/>
    </location>
</feature>
<gene>
    <name evidence="5" type="ORF">OLMES_1923</name>
</gene>
<dbReference type="GO" id="GO:0003824">
    <property type="term" value="F:catalytic activity"/>
    <property type="evidence" value="ECO:0007669"/>
    <property type="project" value="InterPro"/>
</dbReference>
<dbReference type="KEGG" id="ome:OLMES_1923"/>
<dbReference type="OrthoDB" id="9784774at2"/>
<organism evidence="5 6">
    <name type="scientific">Oleiphilus messinensis</name>
    <dbReference type="NCBI Taxonomy" id="141451"/>
    <lineage>
        <taxon>Bacteria</taxon>
        <taxon>Pseudomonadati</taxon>
        <taxon>Pseudomonadota</taxon>
        <taxon>Gammaproteobacteria</taxon>
        <taxon>Oceanospirillales</taxon>
        <taxon>Oleiphilaceae</taxon>
        <taxon>Oleiphilus</taxon>
    </lineage>
</organism>
<dbReference type="RefSeq" id="WP_087461037.1">
    <property type="nucleotide sequence ID" value="NZ_CP021425.1"/>
</dbReference>
<keyword evidence="6" id="KW-1185">Reference proteome</keyword>
<proteinExistence type="predicted"/>
<evidence type="ECO:0000256" key="3">
    <source>
        <dbReference type="PROSITE-ProRule" id="PRU00464"/>
    </source>
</evidence>
<dbReference type="PANTHER" id="PTHR46648:SF1">
    <property type="entry name" value="ADENOSINE 5'-MONOPHOSPHORAMIDASE HNT1"/>
    <property type="match status" value="1"/>
</dbReference>
<evidence type="ECO:0000313" key="5">
    <source>
        <dbReference type="EMBL" id="ARU55997.1"/>
    </source>
</evidence>
<dbReference type="EMBL" id="CP021425">
    <property type="protein sequence ID" value="ARU55997.1"/>
    <property type="molecule type" value="Genomic_DNA"/>
</dbReference>
<dbReference type="PRINTS" id="PR00332">
    <property type="entry name" value="HISTRIAD"/>
</dbReference>
<evidence type="ECO:0000256" key="1">
    <source>
        <dbReference type="PIRSR" id="PIRSR601310-1"/>
    </source>
</evidence>
<dbReference type="Gene3D" id="3.30.428.10">
    <property type="entry name" value="HIT-like"/>
    <property type="match status" value="1"/>
</dbReference>